<dbReference type="SMART" id="SM00347">
    <property type="entry name" value="HTH_MARR"/>
    <property type="match status" value="1"/>
</dbReference>
<evidence type="ECO:0000256" key="1">
    <source>
        <dbReference type="ARBA" id="ARBA00023015"/>
    </source>
</evidence>
<dbReference type="Proteomes" id="UP000702952">
    <property type="component" value="Unassembled WGS sequence"/>
</dbReference>
<dbReference type="PROSITE" id="PS50995">
    <property type="entry name" value="HTH_MARR_2"/>
    <property type="match status" value="1"/>
</dbReference>
<dbReference type="PANTHER" id="PTHR33164:SF105">
    <property type="entry name" value="TRANSCRIPTIONAL REPRESSOR PROTEIN-RELATED"/>
    <property type="match status" value="1"/>
</dbReference>
<dbReference type="Gene3D" id="1.10.10.10">
    <property type="entry name" value="Winged helix-like DNA-binding domain superfamily/Winged helix DNA-binding domain"/>
    <property type="match status" value="1"/>
</dbReference>
<protein>
    <submittedName>
        <fullName evidence="5">Winged helix-turn-helix transcriptional regulator</fullName>
    </submittedName>
</protein>
<dbReference type="GO" id="GO:0003677">
    <property type="term" value="F:DNA binding"/>
    <property type="evidence" value="ECO:0007669"/>
    <property type="project" value="UniProtKB-KW"/>
</dbReference>
<keyword evidence="1" id="KW-0805">Transcription regulation</keyword>
<name>A0AA44F370_AGRTU</name>
<reference evidence="5" key="1">
    <citation type="journal article" date="2020" name="Science">
        <title>Unexpected conservation and global transmission of agrobacterial virulence plasmids.</title>
        <authorList>
            <person name="Weisberg A.J."/>
            <person name="Davis E.W. 2nd"/>
            <person name="Tabima J."/>
            <person name="Belcher M.S."/>
            <person name="Miller M."/>
            <person name="Kuo C.H."/>
            <person name="Loper J.E."/>
            <person name="Grunwald N.J."/>
            <person name="Putnam M.L."/>
            <person name="Chang J.H."/>
        </authorList>
    </citation>
    <scope>NUCLEOTIDE SEQUENCE</scope>
    <source>
        <strain evidence="5">17-1853-1a</strain>
    </source>
</reference>
<dbReference type="AlphaFoldDB" id="A0AA44F370"/>
<evidence type="ECO:0000313" key="6">
    <source>
        <dbReference type="Proteomes" id="UP000702952"/>
    </source>
</evidence>
<dbReference type="InterPro" id="IPR036390">
    <property type="entry name" value="WH_DNA-bd_sf"/>
</dbReference>
<evidence type="ECO:0000256" key="3">
    <source>
        <dbReference type="ARBA" id="ARBA00023163"/>
    </source>
</evidence>
<dbReference type="GO" id="GO:0003700">
    <property type="term" value="F:DNA-binding transcription factor activity"/>
    <property type="evidence" value="ECO:0007669"/>
    <property type="project" value="InterPro"/>
</dbReference>
<dbReference type="PROSITE" id="PS01117">
    <property type="entry name" value="HTH_MARR_1"/>
    <property type="match status" value="1"/>
</dbReference>
<feature type="domain" description="HTH marR-type" evidence="4">
    <location>
        <begin position="6"/>
        <end position="138"/>
    </location>
</feature>
<dbReference type="SUPFAM" id="SSF46785">
    <property type="entry name" value="Winged helix' DNA-binding domain"/>
    <property type="match status" value="1"/>
</dbReference>
<dbReference type="EMBL" id="JAAMAY010000013">
    <property type="protein sequence ID" value="NTC28034.1"/>
    <property type="molecule type" value="Genomic_DNA"/>
</dbReference>
<dbReference type="InterPro" id="IPR036388">
    <property type="entry name" value="WH-like_DNA-bd_sf"/>
</dbReference>
<dbReference type="InterPro" id="IPR000835">
    <property type="entry name" value="HTH_MarR-typ"/>
</dbReference>
<sequence>MTIGPRQCNSAALRKASRRVTQLYDRAMATSGLKSTQLALLQHVVLLEEPTMRTLADELVMDISALGHSLKPLIRDGWIDVAPDSRDGRARRVSLTSTGKIRYNQAMVLWRSAHDRFETAAGESRAAELRAVLDFLYSREFEDRFQQSSRAKGN</sequence>
<gene>
    <name evidence="5" type="ORF">G6M46_07685</name>
</gene>
<proteinExistence type="predicted"/>
<keyword evidence="2" id="KW-0238">DNA-binding</keyword>
<accession>A0AA44F370</accession>
<dbReference type="GO" id="GO:0006950">
    <property type="term" value="P:response to stress"/>
    <property type="evidence" value="ECO:0007669"/>
    <property type="project" value="TreeGrafter"/>
</dbReference>
<evidence type="ECO:0000256" key="2">
    <source>
        <dbReference type="ARBA" id="ARBA00023125"/>
    </source>
</evidence>
<organism evidence="5 6">
    <name type="scientific">Agrobacterium tumefaciens</name>
    <dbReference type="NCBI Taxonomy" id="358"/>
    <lineage>
        <taxon>Bacteria</taxon>
        <taxon>Pseudomonadati</taxon>
        <taxon>Pseudomonadota</taxon>
        <taxon>Alphaproteobacteria</taxon>
        <taxon>Hyphomicrobiales</taxon>
        <taxon>Rhizobiaceae</taxon>
        <taxon>Rhizobium/Agrobacterium group</taxon>
        <taxon>Agrobacterium</taxon>
        <taxon>Agrobacterium tumefaciens complex</taxon>
    </lineage>
</organism>
<dbReference type="InterPro" id="IPR039422">
    <property type="entry name" value="MarR/SlyA-like"/>
</dbReference>
<keyword evidence="3" id="KW-0804">Transcription</keyword>
<dbReference type="PANTHER" id="PTHR33164">
    <property type="entry name" value="TRANSCRIPTIONAL REGULATOR, MARR FAMILY"/>
    <property type="match status" value="1"/>
</dbReference>
<evidence type="ECO:0000259" key="4">
    <source>
        <dbReference type="PROSITE" id="PS50995"/>
    </source>
</evidence>
<evidence type="ECO:0000313" key="5">
    <source>
        <dbReference type="EMBL" id="NTC28034.1"/>
    </source>
</evidence>
<dbReference type="InterPro" id="IPR023187">
    <property type="entry name" value="Tscrpt_reg_MarR-type_CS"/>
</dbReference>
<comment type="caution">
    <text evidence="5">The sequence shown here is derived from an EMBL/GenBank/DDBJ whole genome shotgun (WGS) entry which is preliminary data.</text>
</comment>